<evidence type="ECO:0000313" key="1">
    <source>
        <dbReference type="EMBL" id="MEM0577078.1"/>
    </source>
</evidence>
<keyword evidence="2" id="KW-1185">Reference proteome</keyword>
<protein>
    <submittedName>
        <fullName evidence="1">Uncharacterized protein</fullName>
    </submittedName>
</protein>
<organism evidence="1 2">
    <name type="scientific">Flavobacterium polysaccharolyticum</name>
    <dbReference type="NCBI Taxonomy" id="3133148"/>
    <lineage>
        <taxon>Bacteria</taxon>
        <taxon>Pseudomonadati</taxon>
        <taxon>Bacteroidota</taxon>
        <taxon>Flavobacteriia</taxon>
        <taxon>Flavobacteriales</taxon>
        <taxon>Flavobacteriaceae</taxon>
        <taxon>Flavobacterium</taxon>
    </lineage>
</organism>
<dbReference type="EMBL" id="JBCGDP010000010">
    <property type="protein sequence ID" value="MEM0577078.1"/>
    <property type="molecule type" value="Genomic_DNA"/>
</dbReference>
<proteinExistence type="predicted"/>
<dbReference type="Proteomes" id="UP001468798">
    <property type="component" value="Unassembled WGS sequence"/>
</dbReference>
<name>A0ABU9NP21_9FLAO</name>
<evidence type="ECO:0000313" key="2">
    <source>
        <dbReference type="Proteomes" id="UP001468798"/>
    </source>
</evidence>
<reference evidence="1 2" key="1">
    <citation type="submission" date="2024-03" db="EMBL/GenBank/DDBJ databases">
        <title>Two novel species of the genus Flavobacterium exhibiting potentially degradation of complex polysaccharides.</title>
        <authorList>
            <person name="Lian X."/>
        </authorList>
    </citation>
    <scope>NUCLEOTIDE SEQUENCE [LARGE SCALE GENOMIC DNA]</scope>
    <source>
        <strain evidence="1 2">N6</strain>
    </source>
</reference>
<gene>
    <name evidence="1" type="ORF">WFZ86_11275</name>
</gene>
<sequence length="125" mass="14071">MSEEKLPREIEITLPTAQEWVRKYKDRDVESVLRAKRIDAFLIPLDALQKVMSQKIDAVRAYKGINPAGELTLMLVGTVLNTETGVYEDVFQNENPLSGSADTEIVFDGVRTCPPYEDPNSPMNK</sequence>
<comment type="caution">
    <text evidence="1">The sequence shown here is derived from an EMBL/GenBank/DDBJ whole genome shotgun (WGS) entry which is preliminary data.</text>
</comment>
<accession>A0ABU9NP21</accession>
<dbReference type="RefSeq" id="WP_342692006.1">
    <property type="nucleotide sequence ID" value="NZ_JBCGDP010000010.1"/>
</dbReference>